<evidence type="ECO:0000256" key="1">
    <source>
        <dbReference type="ARBA" id="ARBA00004377"/>
    </source>
</evidence>
<keyword evidence="9 15" id="KW-0406">Ion transport</keyword>
<keyword evidence="4 15" id="KW-1003">Cell membrane</keyword>
<keyword evidence="10 15" id="KW-0472">Membrane</keyword>
<dbReference type="KEGG" id="rjg:CCGE525_33490"/>
<keyword evidence="11 15" id="KW-0066">ATP synthesis</keyword>
<keyword evidence="5 15" id="KW-0138">CF(0)</keyword>
<feature type="coiled-coil region" evidence="16">
    <location>
        <begin position="92"/>
        <end position="119"/>
    </location>
</feature>
<sequence length="246" mass="26806">MHIDWWTLGLQTVNVLVLIWLLKRFLLQPVTAMIETRQQAIKQLLDEADAAKRRAVGERNEAAAEVARLAASRGDALKAVAAEAETAKAALLADAHAEAERLRAEAAVAREQARQSAAAAYAVEANGLAIEITRKLFDRLPDEARITGFIDGIAEAVAALPAESRAALGTVLPLRAARELKADEIQLCSKKLSETLGRAVEVHVVVDPNLIAGLEIDTPYARIRNSFRADLDRIATELTRHDNDRQ</sequence>
<evidence type="ECO:0000256" key="10">
    <source>
        <dbReference type="ARBA" id="ARBA00023136"/>
    </source>
</evidence>
<evidence type="ECO:0000256" key="9">
    <source>
        <dbReference type="ARBA" id="ARBA00023065"/>
    </source>
</evidence>
<keyword evidence="8 15" id="KW-1133">Transmembrane helix</keyword>
<keyword evidence="3 15" id="KW-0813">Transport</keyword>
<organism evidence="17 18">
    <name type="scientific">Rhizobium jaguaris</name>
    <dbReference type="NCBI Taxonomy" id="1312183"/>
    <lineage>
        <taxon>Bacteria</taxon>
        <taxon>Pseudomonadati</taxon>
        <taxon>Pseudomonadota</taxon>
        <taxon>Alphaproteobacteria</taxon>
        <taxon>Hyphomicrobiales</taxon>
        <taxon>Rhizobiaceae</taxon>
        <taxon>Rhizobium/Agrobacterium group</taxon>
        <taxon>Rhizobium</taxon>
    </lineage>
</organism>
<geneLocation type="plasmid" evidence="18">
    <name>prccge525c</name>
</geneLocation>
<feature type="transmembrane region" description="Helical" evidence="15">
    <location>
        <begin position="6"/>
        <end position="27"/>
    </location>
</feature>
<evidence type="ECO:0000256" key="4">
    <source>
        <dbReference type="ARBA" id="ARBA00022475"/>
    </source>
</evidence>
<dbReference type="CDD" id="cd06503">
    <property type="entry name" value="ATP-synt_Fo_b"/>
    <property type="match status" value="1"/>
</dbReference>
<proteinExistence type="inferred from homology"/>
<dbReference type="GO" id="GO:0045259">
    <property type="term" value="C:proton-transporting ATP synthase complex"/>
    <property type="evidence" value="ECO:0007669"/>
    <property type="project" value="UniProtKB-KW"/>
</dbReference>
<dbReference type="PANTHER" id="PTHR33445:SF2">
    <property type="entry name" value="ATP SYNTHASE SUBUNIT B', CHLOROPLASTIC"/>
    <property type="match status" value="1"/>
</dbReference>
<keyword evidence="6 15" id="KW-0812">Transmembrane</keyword>
<evidence type="ECO:0000256" key="6">
    <source>
        <dbReference type="ARBA" id="ARBA00022692"/>
    </source>
</evidence>
<dbReference type="GO" id="GO:0005886">
    <property type="term" value="C:plasma membrane"/>
    <property type="evidence" value="ECO:0007669"/>
    <property type="project" value="UniProtKB-SubCell"/>
</dbReference>
<dbReference type="InterPro" id="IPR050059">
    <property type="entry name" value="ATP_synthase_B_chain"/>
</dbReference>
<comment type="subcellular location">
    <subcellularLocation>
        <location evidence="1">Cell inner membrane</location>
        <topology evidence="1">Single-pass membrane protein</topology>
    </subcellularLocation>
    <subcellularLocation>
        <location evidence="15">Cell membrane</location>
        <topology evidence="15">Single-pass membrane protein</topology>
    </subcellularLocation>
</comment>
<accession>A0A387G7W0</accession>
<evidence type="ECO:0000256" key="12">
    <source>
        <dbReference type="ARBA" id="ARBA00025198"/>
    </source>
</evidence>
<dbReference type="AlphaFoldDB" id="A0A387G7W0"/>
<keyword evidence="7 15" id="KW-0375">Hydrogen ion transport</keyword>
<dbReference type="Proteomes" id="UP000282195">
    <property type="component" value="Plasmid pRCCGE525c"/>
</dbReference>
<evidence type="ECO:0000256" key="5">
    <source>
        <dbReference type="ARBA" id="ARBA00022547"/>
    </source>
</evidence>
<evidence type="ECO:0000313" key="17">
    <source>
        <dbReference type="EMBL" id="AYG63556.1"/>
    </source>
</evidence>
<protein>
    <recommendedName>
        <fullName evidence="15">ATP synthase subunit b</fullName>
    </recommendedName>
    <alternativeName>
        <fullName evidence="15">ATP synthase F(0) sector subunit b</fullName>
    </alternativeName>
    <alternativeName>
        <fullName evidence="15">ATPase subunit I</fullName>
    </alternativeName>
    <alternativeName>
        <fullName evidence="15">F-type ATPase subunit b</fullName>
        <shortName evidence="15">F-ATPase subunit b</shortName>
    </alternativeName>
</protein>
<keyword evidence="17" id="KW-0614">Plasmid</keyword>
<keyword evidence="18" id="KW-1185">Reference proteome</keyword>
<evidence type="ECO:0000256" key="2">
    <source>
        <dbReference type="ARBA" id="ARBA00005513"/>
    </source>
</evidence>
<feature type="coiled-coil region" evidence="16">
    <location>
        <begin position="34"/>
        <end position="61"/>
    </location>
</feature>
<dbReference type="InterPro" id="IPR000711">
    <property type="entry name" value="ATPase_OSCP/dsu"/>
</dbReference>
<comment type="function">
    <text evidence="13">Component of the F(0) channel, it forms part of the peripheral stalk, linking F(1) to F(0). The b'-subunit is a diverged and duplicated form of b found in plants and photosynthetic bacteria.</text>
</comment>
<evidence type="ECO:0000256" key="7">
    <source>
        <dbReference type="ARBA" id="ARBA00022781"/>
    </source>
</evidence>
<evidence type="ECO:0000256" key="13">
    <source>
        <dbReference type="ARBA" id="ARBA00025614"/>
    </source>
</evidence>
<evidence type="ECO:0000256" key="15">
    <source>
        <dbReference type="HAMAP-Rule" id="MF_01398"/>
    </source>
</evidence>
<evidence type="ECO:0000256" key="8">
    <source>
        <dbReference type="ARBA" id="ARBA00022989"/>
    </source>
</evidence>
<comment type="similarity">
    <text evidence="2 15">Belongs to the ATPase B chain family.</text>
</comment>
<keyword evidence="16" id="KW-0175">Coiled coil</keyword>
<dbReference type="OrthoDB" id="466272at2"/>
<evidence type="ECO:0000256" key="16">
    <source>
        <dbReference type="SAM" id="Coils"/>
    </source>
</evidence>
<dbReference type="Pfam" id="PF00213">
    <property type="entry name" value="OSCP"/>
    <property type="match status" value="1"/>
</dbReference>
<dbReference type="InterPro" id="IPR002146">
    <property type="entry name" value="ATP_synth_b/b'su_bac/chlpt"/>
</dbReference>
<dbReference type="GO" id="GO:0046961">
    <property type="term" value="F:proton-transporting ATPase activity, rotational mechanism"/>
    <property type="evidence" value="ECO:0007669"/>
    <property type="project" value="TreeGrafter"/>
</dbReference>
<comment type="subunit">
    <text evidence="14 15">F-type ATPases have 2 components, F(1) - the catalytic core - and F(0) - the membrane proton channel. F(1) has five subunits: alpha(3), beta(3), gamma(1), delta(1), epsilon(1). F(0) has three main subunits: a(1), b(2) and c(10-14). The alpha and beta chains form an alternating ring which encloses part of the gamma chain. F(1) is attached to F(0) by a central stalk formed by the gamma and epsilon chains, while a peripheral stalk is formed by the delta and b chains.</text>
</comment>
<name>A0A387G7W0_9HYPH</name>
<evidence type="ECO:0000256" key="3">
    <source>
        <dbReference type="ARBA" id="ARBA00022448"/>
    </source>
</evidence>
<reference evidence="17 18" key="1">
    <citation type="submission" date="2018-10" db="EMBL/GenBank/DDBJ databases">
        <title>Rhizobium etli, R. leguminosarum and a new Rhizobium genospecies from Phaseolus dumosus.</title>
        <authorList>
            <person name="Ramirez-Puebla S.T."/>
            <person name="Rogel-Hernandez M.A."/>
            <person name="Guerrero G."/>
            <person name="Ormeno-Orrillo E."/>
            <person name="Martinez-Romero J.C."/>
            <person name="Negrete-Yankelevich S."/>
            <person name="Martinez-Romero E."/>
        </authorList>
    </citation>
    <scope>NUCLEOTIDE SEQUENCE [LARGE SCALE GENOMIC DNA]</scope>
    <source>
        <strain evidence="17 18">CCGE525</strain>
        <plasmid evidence="18">prccge525c</plasmid>
    </source>
</reference>
<dbReference type="GO" id="GO:0046933">
    <property type="term" value="F:proton-transporting ATP synthase activity, rotational mechanism"/>
    <property type="evidence" value="ECO:0007669"/>
    <property type="project" value="UniProtKB-UniRule"/>
</dbReference>
<comment type="function">
    <text evidence="12 15">F(1)F(0) ATP synthase produces ATP from ADP in the presence of a proton or sodium gradient. F-type ATPases consist of two structural domains, F(1) containing the extramembraneous catalytic core and F(0) containing the membrane proton channel, linked together by a central stalk and a peripheral stalk. During catalysis, ATP synthesis in the catalytic domain of F(1) is coupled via a rotary mechanism of the central stalk subunits to proton translocation.</text>
</comment>
<dbReference type="RefSeq" id="WP_120708456.1">
    <property type="nucleotide sequence ID" value="NZ_CP032695.1"/>
</dbReference>
<dbReference type="PANTHER" id="PTHR33445">
    <property type="entry name" value="ATP SYNTHASE SUBUNIT B', CHLOROPLASTIC"/>
    <property type="match status" value="1"/>
</dbReference>
<evidence type="ECO:0000256" key="14">
    <source>
        <dbReference type="ARBA" id="ARBA00025830"/>
    </source>
</evidence>
<gene>
    <name evidence="15" type="primary">atpF</name>
    <name evidence="17" type="ORF">CCGE525_33490</name>
</gene>
<dbReference type="HAMAP" id="MF_01398">
    <property type="entry name" value="ATP_synth_b_bprime"/>
    <property type="match status" value="1"/>
</dbReference>
<dbReference type="EMBL" id="CP032695">
    <property type="protein sequence ID" value="AYG63556.1"/>
    <property type="molecule type" value="Genomic_DNA"/>
</dbReference>
<evidence type="ECO:0000256" key="11">
    <source>
        <dbReference type="ARBA" id="ARBA00023310"/>
    </source>
</evidence>
<evidence type="ECO:0000313" key="18">
    <source>
        <dbReference type="Proteomes" id="UP000282195"/>
    </source>
</evidence>